<sequence>MIIGILFTRDLLVIFFTPVYGINNFKIHAYIFYDMNFVINNIRKALYIDTQLHN</sequence>
<dbReference type="AlphaFoldDB" id="A0A919S1X3"/>
<dbReference type="Proteomes" id="UP000679179">
    <property type="component" value="Unassembled WGS sequence"/>
</dbReference>
<dbReference type="EMBL" id="BOPZ01000037">
    <property type="protein sequence ID" value="GIM30426.1"/>
    <property type="molecule type" value="Genomic_DNA"/>
</dbReference>
<keyword evidence="2" id="KW-1185">Reference proteome</keyword>
<name>A0A919S1X3_9CLOT</name>
<comment type="caution">
    <text evidence="1">The sequence shown here is derived from an EMBL/GenBank/DDBJ whole genome shotgun (WGS) entry which is preliminary data.</text>
</comment>
<evidence type="ECO:0000313" key="1">
    <source>
        <dbReference type="EMBL" id="GIM30426.1"/>
    </source>
</evidence>
<evidence type="ECO:0000313" key="2">
    <source>
        <dbReference type="Proteomes" id="UP000679179"/>
    </source>
</evidence>
<organism evidence="1 2">
    <name type="scientific">Clostridium polyendosporum</name>
    <dbReference type="NCBI Taxonomy" id="69208"/>
    <lineage>
        <taxon>Bacteria</taxon>
        <taxon>Bacillati</taxon>
        <taxon>Bacillota</taxon>
        <taxon>Clostridia</taxon>
        <taxon>Eubacteriales</taxon>
        <taxon>Clostridiaceae</taxon>
        <taxon>Clostridium</taxon>
    </lineage>
</organism>
<reference evidence="1" key="1">
    <citation type="submission" date="2021-03" db="EMBL/GenBank/DDBJ databases">
        <title>Taxonomic study of Clostridium polyendosporum from meadow-gley soil under rice.</title>
        <authorList>
            <person name="Kobayashi H."/>
            <person name="Tanizawa Y."/>
            <person name="Yagura M."/>
        </authorList>
    </citation>
    <scope>NUCLEOTIDE SEQUENCE</scope>
    <source>
        <strain evidence="1">JCM 30710</strain>
    </source>
</reference>
<proteinExistence type="predicted"/>
<protein>
    <submittedName>
        <fullName evidence="1">Uncharacterized protein</fullName>
    </submittedName>
</protein>
<accession>A0A919S1X3</accession>
<gene>
    <name evidence="1" type="ORF">CPJCM30710_30920</name>
</gene>